<comment type="function">
    <text evidence="11">Catalyses the transfer of galactose onto proteins or lipids.</text>
</comment>
<sequence>MKNLGGVFCRKQCLVAVLLLATFYLGMNFVTIEIYVKKNLSLKKRIEYNVKNDKTRTFSDQVGSESYADSNIHDVNLNSTSISFEHTTSASRRGDIPCPDKSPLLKGPVGVNFEGAEKNDSNWPPTFEEIAAAYPTLENGGYYPGPNDCRTENTVAIIIPFRDREEHLRFFLYYIHGILQRQQARYRIFVVEQDDDQVFNKGQLMNTGFIYAHNDTRFHPKCFFFHDVDTVSEDDRTLYRCRGGNEVLHLSHRIDKFNYRFCCGMTVGGVIGMTNEQFQKLNGFSNAYYGWGAEDDDINARIVWIGRFSIYRPPDDYIRFKMIRHENDKKNPKNNERVALLNSWNKRQSKDGLNSLQSTITSVVEYPTHTRILVKPKPK</sequence>
<dbReference type="EMBL" id="CAWYQH010000163">
    <property type="protein sequence ID" value="CAK8697207.1"/>
    <property type="molecule type" value="Genomic_DNA"/>
</dbReference>
<evidence type="ECO:0000256" key="11">
    <source>
        <dbReference type="RuleBase" id="RU368121"/>
    </source>
</evidence>
<dbReference type="InterPro" id="IPR027995">
    <property type="entry name" value="Galactosyl_T_N"/>
</dbReference>
<evidence type="ECO:0000256" key="7">
    <source>
        <dbReference type="ARBA" id="ARBA00022968"/>
    </source>
</evidence>
<evidence type="ECO:0000259" key="13">
    <source>
        <dbReference type="Pfam" id="PF13733"/>
    </source>
</evidence>
<evidence type="ECO:0000256" key="4">
    <source>
        <dbReference type="ARBA" id="ARBA00022676"/>
    </source>
</evidence>
<name>A0ABP0GZN0_CLALP</name>
<dbReference type="PANTHER" id="PTHR19300">
    <property type="entry name" value="BETA-1,4-GALACTOSYLTRANSFERASE"/>
    <property type="match status" value="1"/>
</dbReference>
<accession>A0ABP0GZN0</accession>
<keyword evidence="4 11" id="KW-0328">Glycosyltransferase</keyword>
<dbReference type="InterPro" id="IPR027791">
    <property type="entry name" value="Galactosyl_T_C"/>
</dbReference>
<evidence type="ECO:0000256" key="5">
    <source>
        <dbReference type="ARBA" id="ARBA00022679"/>
    </source>
</evidence>
<dbReference type="InterPro" id="IPR029044">
    <property type="entry name" value="Nucleotide-diphossugar_trans"/>
</dbReference>
<evidence type="ECO:0000256" key="9">
    <source>
        <dbReference type="ARBA" id="ARBA00023136"/>
    </source>
</evidence>
<evidence type="ECO:0000256" key="1">
    <source>
        <dbReference type="ARBA" id="ARBA00004606"/>
    </source>
</evidence>
<evidence type="ECO:0000256" key="8">
    <source>
        <dbReference type="ARBA" id="ARBA00022989"/>
    </source>
</evidence>
<keyword evidence="6 11" id="KW-0812">Transmembrane</keyword>
<reference evidence="14 15" key="1">
    <citation type="submission" date="2024-02" db="EMBL/GenBank/DDBJ databases">
        <authorList>
            <person name="Daric V."/>
            <person name="Darras S."/>
        </authorList>
    </citation>
    <scope>NUCLEOTIDE SEQUENCE [LARGE SCALE GENOMIC DNA]</scope>
</reference>
<dbReference type="Proteomes" id="UP001642483">
    <property type="component" value="Unassembled WGS sequence"/>
</dbReference>
<dbReference type="Pfam" id="PF02709">
    <property type="entry name" value="Glyco_transf_7C"/>
    <property type="match status" value="1"/>
</dbReference>
<evidence type="ECO:0000256" key="6">
    <source>
        <dbReference type="ARBA" id="ARBA00022692"/>
    </source>
</evidence>
<comment type="caution">
    <text evidence="14">The sequence shown here is derived from an EMBL/GenBank/DDBJ whole genome shotgun (WGS) entry which is preliminary data.</text>
</comment>
<evidence type="ECO:0000259" key="12">
    <source>
        <dbReference type="Pfam" id="PF02709"/>
    </source>
</evidence>
<organism evidence="14 15">
    <name type="scientific">Clavelina lepadiformis</name>
    <name type="common">Light-bulb sea squirt</name>
    <name type="synonym">Ascidia lepadiformis</name>
    <dbReference type="NCBI Taxonomy" id="159417"/>
    <lineage>
        <taxon>Eukaryota</taxon>
        <taxon>Metazoa</taxon>
        <taxon>Chordata</taxon>
        <taxon>Tunicata</taxon>
        <taxon>Ascidiacea</taxon>
        <taxon>Aplousobranchia</taxon>
        <taxon>Clavelinidae</taxon>
        <taxon>Clavelina</taxon>
    </lineage>
</organism>
<evidence type="ECO:0000256" key="2">
    <source>
        <dbReference type="ARBA" id="ARBA00004922"/>
    </source>
</evidence>
<keyword evidence="15" id="KW-1185">Reference proteome</keyword>
<keyword evidence="5 11" id="KW-0808">Transferase</keyword>
<dbReference type="EC" id="2.4.1.-" evidence="11"/>
<dbReference type="PANTHER" id="PTHR19300:SF61">
    <property type="entry name" value="BETA-1,4-N-ACETYLGALACTOSAMINYLTRANSFERASE"/>
    <property type="match status" value="1"/>
</dbReference>
<dbReference type="Gene3D" id="3.90.550.10">
    <property type="entry name" value="Spore Coat Polysaccharide Biosynthesis Protein SpsA, Chain A"/>
    <property type="match status" value="1"/>
</dbReference>
<evidence type="ECO:0000313" key="15">
    <source>
        <dbReference type="Proteomes" id="UP001642483"/>
    </source>
</evidence>
<dbReference type="Pfam" id="PF13733">
    <property type="entry name" value="Glyco_transf_7N"/>
    <property type="match status" value="1"/>
</dbReference>
<comment type="similarity">
    <text evidence="3 11">Belongs to the glycosyltransferase 7 family.</text>
</comment>
<keyword evidence="10 11" id="KW-0325">Glycoprotein</keyword>
<gene>
    <name evidence="14" type="ORF">CVLEPA_LOCUS30472</name>
</gene>
<evidence type="ECO:0000313" key="14">
    <source>
        <dbReference type="EMBL" id="CAK8697207.1"/>
    </source>
</evidence>
<comment type="pathway">
    <text evidence="2 11">Protein modification; protein glycosylation.</text>
</comment>
<proteinExistence type="inferred from homology"/>
<dbReference type="InterPro" id="IPR003859">
    <property type="entry name" value="Galactosyl_T"/>
</dbReference>
<protein>
    <recommendedName>
        <fullName evidence="11">Beta-1,4-galactosyltransferase</fullName>
        <ecNumber evidence="11">2.4.1.-</ecNumber>
    </recommendedName>
</protein>
<keyword evidence="9 11" id="KW-0472">Membrane</keyword>
<keyword evidence="7 11" id="KW-0735">Signal-anchor</keyword>
<dbReference type="PRINTS" id="PR02050">
    <property type="entry name" value="B14GALTRFASE"/>
</dbReference>
<evidence type="ECO:0000256" key="10">
    <source>
        <dbReference type="ARBA" id="ARBA00023180"/>
    </source>
</evidence>
<evidence type="ECO:0000256" key="3">
    <source>
        <dbReference type="ARBA" id="ARBA00005735"/>
    </source>
</evidence>
<comment type="subcellular location">
    <subcellularLocation>
        <location evidence="1">Membrane</location>
        <topology evidence="1">Single-pass type II membrane protein</topology>
    </subcellularLocation>
</comment>
<keyword evidence="8 11" id="KW-1133">Transmembrane helix</keyword>
<feature type="domain" description="Galactosyltransferase C-terminal" evidence="12">
    <location>
        <begin position="249"/>
        <end position="326"/>
    </location>
</feature>
<feature type="transmembrane region" description="Helical" evidence="11">
    <location>
        <begin position="14"/>
        <end position="36"/>
    </location>
</feature>
<dbReference type="SUPFAM" id="SSF53448">
    <property type="entry name" value="Nucleotide-diphospho-sugar transferases"/>
    <property type="match status" value="1"/>
</dbReference>
<feature type="domain" description="Galactosyltransferase N-terminal" evidence="13">
    <location>
        <begin position="98"/>
        <end position="241"/>
    </location>
</feature>